<proteinExistence type="predicted"/>
<accession>A0ACD4D4K2</accession>
<organism evidence="1 2">
    <name type="scientific">Phyllobacterium zundukense</name>
    <dbReference type="NCBI Taxonomy" id="1867719"/>
    <lineage>
        <taxon>Bacteria</taxon>
        <taxon>Pseudomonadati</taxon>
        <taxon>Pseudomonadota</taxon>
        <taxon>Alphaproteobacteria</taxon>
        <taxon>Hyphomicrobiales</taxon>
        <taxon>Phyllobacteriaceae</taxon>
        <taxon>Phyllobacterium</taxon>
    </lineage>
</organism>
<dbReference type="EMBL" id="CP104973">
    <property type="protein sequence ID" value="UXN60729.1"/>
    <property type="molecule type" value="Genomic_DNA"/>
</dbReference>
<name>A0ACD4D4K2_9HYPH</name>
<gene>
    <name evidence="1" type="ORF">N8E88_30350</name>
</gene>
<protein>
    <submittedName>
        <fullName evidence="1">Uncharacterized protein</fullName>
    </submittedName>
</protein>
<evidence type="ECO:0000313" key="2">
    <source>
        <dbReference type="Proteomes" id="UP001061991"/>
    </source>
</evidence>
<evidence type="ECO:0000313" key="1">
    <source>
        <dbReference type="EMBL" id="UXN60729.1"/>
    </source>
</evidence>
<sequence length="50" mass="6020">MDEWIYLVLSLAMGAVVLIYSRFAVNKHIATVERHEREREQRKRKYVKSV</sequence>
<reference evidence="1" key="1">
    <citation type="submission" date="2022-09" db="EMBL/GenBank/DDBJ databases">
        <title>Interaction between co-microsymbionts with complementary sets of symbiotic genes in legume-rhizobium systems.</title>
        <authorList>
            <person name="Safronova V."/>
            <person name="Sazanova A."/>
            <person name="Afonin A."/>
            <person name="Chirak E."/>
        </authorList>
    </citation>
    <scope>NUCLEOTIDE SEQUENCE</scope>
    <source>
        <strain evidence="1">A18/3m</strain>
    </source>
</reference>
<keyword evidence="2" id="KW-1185">Reference proteome</keyword>
<dbReference type="Proteomes" id="UP001061991">
    <property type="component" value="Chromosome"/>
</dbReference>